<reference evidence="1" key="2">
    <citation type="submission" date="2020-09" db="EMBL/GenBank/DDBJ databases">
        <authorList>
            <person name="Sun Q."/>
            <person name="Zhou Y."/>
        </authorList>
    </citation>
    <scope>NUCLEOTIDE SEQUENCE</scope>
    <source>
        <strain evidence="1">CGMCC 1.15179</strain>
    </source>
</reference>
<keyword evidence="2" id="KW-1185">Reference proteome</keyword>
<evidence type="ECO:0000313" key="2">
    <source>
        <dbReference type="Proteomes" id="UP000625210"/>
    </source>
</evidence>
<comment type="caution">
    <text evidence="1">The sequence shown here is derived from an EMBL/GenBank/DDBJ whole genome shotgun (WGS) entry which is preliminary data.</text>
</comment>
<dbReference type="AlphaFoldDB" id="A0A8J2VI69"/>
<accession>A0A8J2VI69</accession>
<proteinExistence type="predicted"/>
<gene>
    <name evidence="1" type="ORF">GCM10011571_22390</name>
</gene>
<protein>
    <submittedName>
        <fullName evidence="1">Uncharacterized protein</fullName>
    </submittedName>
</protein>
<reference evidence="1" key="1">
    <citation type="journal article" date="2014" name="Int. J. Syst. Evol. Microbiol.">
        <title>Complete genome sequence of Corynebacterium casei LMG S-19264T (=DSM 44701T), isolated from a smear-ripened cheese.</title>
        <authorList>
            <consortium name="US DOE Joint Genome Institute (JGI-PGF)"/>
            <person name="Walter F."/>
            <person name="Albersmeier A."/>
            <person name="Kalinowski J."/>
            <person name="Ruckert C."/>
        </authorList>
    </citation>
    <scope>NUCLEOTIDE SEQUENCE</scope>
    <source>
        <strain evidence="1">CGMCC 1.15179</strain>
    </source>
</reference>
<dbReference type="RefSeq" id="WP_188647975.1">
    <property type="nucleotide sequence ID" value="NZ_BMHQ01000007.1"/>
</dbReference>
<name>A0A8J2VI69_9BACL</name>
<sequence length="89" mass="10265">MFIFLVMSISYTSGAIIAKNQQYYLVSDGARPMVVVDTYRDAFVVAPLDKENHLIHPRYHFVHLESSANEKLRFHMESVGPLRVIPTER</sequence>
<organism evidence="1 2">
    <name type="scientific">Marinithermofilum abyssi</name>
    <dbReference type="NCBI Taxonomy" id="1571185"/>
    <lineage>
        <taxon>Bacteria</taxon>
        <taxon>Bacillati</taxon>
        <taxon>Bacillota</taxon>
        <taxon>Bacilli</taxon>
        <taxon>Bacillales</taxon>
        <taxon>Thermoactinomycetaceae</taxon>
        <taxon>Marinithermofilum</taxon>
    </lineage>
</organism>
<dbReference type="Proteomes" id="UP000625210">
    <property type="component" value="Unassembled WGS sequence"/>
</dbReference>
<dbReference type="EMBL" id="BMHQ01000007">
    <property type="protein sequence ID" value="GGE19963.1"/>
    <property type="molecule type" value="Genomic_DNA"/>
</dbReference>
<evidence type="ECO:0000313" key="1">
    <source>
        <dbReference type="EMBL" id="GGE19963.1"/>
    </source>
</evidence>